<reference evidence="1" key="1">
    <citation type="submission" date="2023-05" db="EMBL/GenBank/DDBJ databases">
        <authorList>
            <consortium name="ELIXIR-Norway"/>
        </authorList>
    </citation>
    <scope>NUCLEOTIDE SEQUENCE</scope>
</reference>
<proteinExistence type="predicted"/>
<accession>A0ACB0F600</accession>
<gene>
    <name evidence="1" type="ORF">MRATA1EN3_LOCUS19481</name>
</gene>
<name>A0ACB0F600_RANTA</name>
<organism evidence="1 2">
    <name type="scientific">Rangifer tarandus platyrhynchus</name>
    <name type="common">Svalbard reindeer</name>
    <dbReference type="NCBI Taxonomy" id="3082113"/>
    <lineage>
        <taxon>Eukaryota</taxon>
        <taxon>Metazoa</taxon>
        <taxon>Chordata</taxon>
        <taxon>Craniata</taxon>
        <taxon>Vertebrata</taxon>
        <taxon>Euteleostomi</taxon>
        <taxon>Mammalia</taxon>
        <taxon>Eutheria</taxon>
        <taxon>Laurasiatheria</taxon>
        <taxon>Artiodactyla</taxon>
        <taxon>Ruminantia</taxon>
        <taxon>Pecora</taxon>
        <taxon>Cervidae</taxon>
        <taxon>Odocoileinae</taxon>
        <taxon>Rangifer</taxon>
    </lineage>
</organism>
<evidence type="ECO:0000313" key="1">
    <source>
        <dbReference type="EMBL" id="CAI9708268.1"/>
    </source>
</evidence>
<sequence length="489" mass="54251">MVGEMETKEKPKPTPDYLMQLMNDKKLMSSLPNFCGIFNHLERLLDEEISRVRKDMYNDTLNGSTEKRSAELPDAVGPIVQLQEKLYVPVKEYPDFNFVGRILGPRGLTAKQLEAETGCKIMVRGKGSMRDKKKEEQNRGKPNWEHLNEDLHVLITVEDAQNRAEIKLKRAVEEVKKLLVPAAEGEDSLKKMQLMELAILNGTYRDANIKSPALAFSLAATAQAAPRIITGPAPVLPPAALRTPTPAGPTIMPLIRQIQTAVMPNGTPHPTAAIVPPGPEAGLIYTPYEYPYTLAPATSILEYPIEPSGVLGAVATKVRRHDMRVHPYQRIVTADRGVLGITMSFSSLSCSHTEDWMYPHGGHQGADSSTWASQTRRGGARAVPGEWAQRGAFGESDADQTSAQLQSAVPERPRPHPDTQSLREQVSKETQNLPFLLNQACSAHLPVVCPEDHVGLQVKPGWGWQGRLRDDWFLPLRLQPSLCRKERDR</sequence>
<dbReference type="EMBL" id="OX596116">
    <property type="protein sequence ID" value="CAI9708268.1"/>
    <property type="molecule type" value="Genomic_DNA"/>
</dbReference>
<protein>
    <submittedName>
        <fullName evidence="1">Uncharacterized protein</fullName>
    </submittedName>
</protein>
<evidence type="ECO:0000313" key="2">
    <source>
        <dbReference type="Proteomes" id="UP001162501"/>
    </source>
</evidence>
<dbReference type="Proteomes" id="UP001162501">
    <property type="component" value="Chromosome 32"/>
</dbReference>